<reference evidence="2 3" key="1">
    <citation type="submission" date="2021-06" db="EMBL/GenBank/DDBJ databases">
        <authorList>
            <person name="Sun Q."/>
            <person name="Li D."/>
        </authorList>
    </citation>
    <scope>NUCLEOTIDE SEQUENCE [LARGE SCALE GENOMIC DNA]</scope>
    <source>
        <strain evidence="2 3">N19</strain>
    </source>
</reference>
<evidence type="ECO:0000313" key="3">
    <source>
        <dbReference type="Proteomes" id="UP001196301"/>
    </source>
</evidence>
<dbReference type="EMBL" id="JAHLOQ010000005">
    <property type="protein sequence ID" value="MBU5335491.1"/>
    <property type="molecule type" value="Genomic_DNA"/>
</dbReference>
<proteinExistence type="predicted"/>
<name>A0ABS6DW26_9FIRM</name>
<dbReference type="RefSeq" id="WP_216568626.1">
    <property type="nucleotide sequence ID" value="NZ_JAHLOQ010000005.1"/>
</dbReference>
<keyword evidence="3" id="KW-1185">Reference proteome</keyword>
<protein>
    <submittedName>
        <fullName evidence="2">Uncharacterized protein</fullName>
    </submittedName>
</protein>
<sequence length="369" mass="42433">MDIIGQVVEHKSLGEGTICDHKIRSGASYIIVDFDGEHKEFQFPDIFKSIITAKDDNFKQYVSELVQKKQIIDKKEAMSRTLERQKEEKNLVRDEPVIRKTKVARAKKQNTKSTSTKVKHSKTEKKHNIAFKYNFCDGGKSDEQVGFNGLCSSKTIIENIESGRSEWCKFGDCACASYYDGEIDRDELERIYEEEGICYESNLLKKWTARAGFSYDEDGEATPRRIVGAKVDHLCILTTRNPEDQENERYIFAVFLIDETFPGDQNTQQEGYVKSNSKYKIKLSAKEAKKLLFWNYYHDKDGTEGTRWGTGLFRYMTDEMAAQILRDIAKVKKGTSDEKLADDFFKYFCAINNIDIESISQKKGALKRG</sequence>
<keyword evidence="1" id="KW-0175">Coiled coil</keyword>
<dbReference type="Proteomes" id="UP001196301">
    <property type="component" value="Unassembled WGS sequence"/>
</dbReference>
<comment type="caution">
    <text evidence="2">The sequence shown here is derived from an EMBL/GenBank/DDBJ whole genome shotgun (WGS) entry which is preliminary data.</text>
</comment>
<accession>A0ABS6DW26</accession>
<evidence type="ECO:0000313" key="2">
    <source>
        <dbReference type="EMBL" id="MBU5335491.1"/>
    </source>
</evidence>
<evidence type="ECO:0000256" key="1">
    <source>
        <dbReference type="SAM" id="Coils"/>
    </source>
</evidence>
<feature type="coiled-coil region" evidence="1">
    <location>
        <begin position="68"/>
        <end position="95"/>
    </location>
</feature>
<organism evidence="2 3">
    <name type="scientific">Intestinibacter bartlettii</name>
    <dbReference type="NCBI Taxonomy" id="261299"/>
    <lineage>
        <taxon>Bacteria</taxon>
        <taxon>Bacillati</taxon>
        <taxon>Bacillota</taxon>
        <taxon>Clostridia</taxon>
        <taxon>Peptostreptococcales</taxon>
        <taxon>Peptostreptococcaceae</taxon>
        <taxon>Intestinibacter</taxon>
    </lineage>
</organism>
<gene>
    <name evidence="2" type="ORF">KQI20_03470</name>
</gene>